<reference evidence="2" key="1">
    <citation type="submission" date="2016-03" db="EMBL/GenBank/DDBJ databases">
        <title>Updated assembly of Pseudogymnoascus destructans, the fungus causing white-nose syndrome of bats.</title>
        <authorList>
            <person name="Palmer J.M."/>
            <person name="Drees K.P."/>
            <person name="Foster J.T."/>
            <person name="Lindner D.L."/>
        </authorList>
    </citation>
    <scope>NUCLEOTIDE SEQUENCE [LARGE SCALE GENOMIC DNA]</scope>
    <source>
        <strain evidence="2">20631-21</strain>
    </source>
</reference>
<feature type="transmembrane region" description="Helical" evidence="1">
    <location>
        <begin position="26"/>
        <end position="50"/>
    </location>
</feature>
<name>A0A177A647_9PEZI</name>
<dbReference type="GeneID" id="36288979"/>
<dbReference type="Proteomes" id="UP000077154">
    <property type="component" value="Unassembled WGS sequence"/>
</dbReference>
<feature type="transmembrane region" description="Helical" evidence="1">
    <location>
        <begin position="62"/>
        <end position="79"/>
    </location>
</feature>
<organism evidence="2">
    <name type="scientific">Pseudogymnoascus destructans</name>
    <dbReference type="NCBI Taxonomy" id="655981"/>
    <lineage>
        <taxon>Eukaryota</taxon>
        <taxon>Fungi</taxon>
        <taxon>Dikarya</taxon>
        <taxon>Ascomycota</taxon>
        <taxon>Pezizomycotina</taxon>
        <taxon>Leotiomycetes</taxon>
        <taxon>Thelebolales</taxon>
        <taxon>Thelebolaceae</taxon>
        <taxon>Pseudogymnoascus</taxon>
    </lineage>
</organism>
<dbReference type="VEuPathDB" id="FungiDB:GMDG_02282"/>
<gene>
    <name evidence="2" type="ORF">VC83_05917</name>
</gene>
<keyword evidence="1" id="KW-0812">Transmembrane</keyword>
<protein>
    <submittedName>
        <fullName evidence="2">Uncharacterized protein</fullName>
    </submittedName>
</protein>
<evidence type="ECO:0000313" key="2">
    <source>
        <dbReference type="EMBL" id="OAF57120.1"/>
    </source>
</evidence>
<dbReference type="OrthoDB" id="2533084at2759"/>
<keyword evidence="1" id="KW-1133">Transmembrane helix</keyword>
<evidence type="ECO:0000256" key="1">
    <source>
        <dbReference type="SAM" id="Phobius"/>
    </source>
</evidence>
<sequence>MQASTLAIYLMPPVVAIYGAGLQLHLHTMVLALASFLIWFAALLVLPVCYNYIVECFLRTPVEASVALMSVLIITQWQMAVSVGWMWGMGAIFVLAVDVLMVLVILKGHSVRKLTVHISETIAATEDGERIIGEKEDGA</sequence>
<keyword evidence="1" id="KW-0472">Membrane</keyword>
<dbReference type="RefSeq" id="XP_024322411.1">
    <property type="nucleotide sequence ID" value="XM_024469524.1"/>
</dbReference>
<dbReference type="EMBL" id="KV441401">
    <property type="protein sequence ID" value="OAF57120.1"/>
    <property type="molecule type" value="Genomic_DNA"/>
</dbReference>
<accession>A0A177A647</accession>
<dbReference type="AlphaFoldDB" id="A0A177A647"/>
<feature type="transmembrane region" description="Helical" evidence="1">
    <location>
        <begin position="85"/>
        <end position="106"/>
    </location>
</feature>
<dbReference type="eggNOG" id="KOG0255">
    <property type="taxonomic scope" value="Eukaryota"/>
</dbReference>
<proteinExistence type="predicted"/>